<evidence type="ECO:0000313" key="2">
    <source>
        <dbReference type="Proteomes" id="UP000054538"/>
    </source>
</evidence>
<keyword evidence="2" id="KW-1185">Reference proteome</keyword>
<organism evidence="1 2">
    <name type="scientific">Paxillus rubicundulus Ve08.2h10</name>
    <dbReference type="NCBI Taxonomy" id="930991"/>
    <lineage>
        <taxon>Eukaryota</taxon>
        <taxon>Fungi</taxon>
        <taxon>Dikarya</taxon>
        <taxon>Basidiomycota</taxon>
        <taxon>Agaricomycotina</taxon>
        <taxon>Agaricomycetes</taxon>
        <taxon>Agaricomycetidae</taxon>
        <taxon>Boletales</taxon>
        <taxon>Paxilineae</taxon>
        <taxon>Paxillaceae</taxon>
        <taxon>Paxillus</taxon>
    </lineage>
</organism>
<reference evidence="2" key="2">
    <citation type="submission" date="2015-01" db="EMBL/GenBank/DDBJ databases">
        <title>Evolutionary Origins and Diversification of the Mycorrhizal Mutualists.</title>
        <authorList>
            <consortium name="DOE Joint Genome Institute"/>
            <consortium name="Mycorrhizal Genomics Consortium"/>
            <person name="Kohler A."/>
            <person name="Kuo A."/>
            <person name="Nagy L.G."/>
            <person name="Floudas D."/>
            <person name="Copeland A."/>
            <person name="Barry K.W."/>
            <person name="Cichocki N."/>
            <person name="Veneault-Fourrey C."/>
            <person name="LaButti K."/>
            <person name="Lindquist E.A."/>
            <person name="Lipzen A."/>
            <person name="Lundell T."/>
            <person name="Morin E."/>
            <person name="Murat C."/>
            <person name="Riley R."/>
            <person name="Ohm R."/>
            <person name="Sun H."/>
            <person name="Tunlid A."/>
            <person name="Henrissat B."/>
            <person name="Grigoriev I.V."/>
            <person name="Hibbett D.S."/>
            <person name="Martin F."/>
        </authorList>
    </citation>
    <scope>NUCLEOTIDE SEQUENCE [LARGE SCALE GENOMIC DNA]</scope>
    <source>
        <strain evidence="2">Ve08.2h10</strain>
    </source>
</reference>
<sequence>MCSPRSLTKKLIVLQMKVHQENVNIDHCTKEVALLKMEMKWMVNFFQHHSDKWKQFAAEAKAKWDMGRVCFTKKQAKTWGTLHKQVITSIHHFCLA</sequence>
<evidence type="ECO:0000313" key="1">
    <source>
        <dbReference type="EMBL" id="KIK76268.1"/>
    </source>
</evidence>
<dbReference type="OrthoDB" id="2626781at2759"/>
<dbReference type="Proteomes" id="UP000054538">
    <property type="component" value="Unassembled WGS sequence"/>
</dbReference>
<dbReference type="AlphaFoldDB" id="A0A0D0CLU4"/>
<reference evidence="1 2" key="1">
    <citation type="submission" date="2014-04" db="EMBL/GenBank/DDBJ databases">
        <authorList>
            <consortium name="DOE Joint Genome Institute"/>
            <person name="Kuo A."/>
            <person name="Kohler A."/>
            <person name="Jargeat P."/>
            <person name="Nagy L.G."/>
            <person name="Floudas D."/>
            <person name="Copeland A."/>
            <person name="Barry K.W."/>
            <person name="Cichocki N."/>
            <person name="Veneault-Fourrey C."/>
            <person name="LaButti K."/>
            <person name="Lindquist E.A."/>
            <person name="Lipzen A."/>
            <person name="Lundell T."/>
            <person name="Morin E."/>
            <person name="Murat C."/>
            <person name="Sun H."/>
            <person name="Tunlid A."/>
            <person name="Henrissat B."/>
            <person name="Grigoriev I.V."/>
            <person name="Hibbett D.S."/>
            <person name="Martin F."/>
            <person name="Nordberg H.P."/>
            <person name="Cantor M.N."/>
            <person name="Hua S.X."/>
        </authorList>
    </citation>
    <scope>NUCLEOTIDE SEQUENCE [LARGE SCALE GENOMIC DNA]</scope>
    <source>
        <strain evidence="1 2">Ve08.2h10</strain>
    </source>
</reference>
<accession>A0A0D0CLU4</accession>
<gene>
    <name evidence="1" type="ORF">PAXRUDRAFT_170414</name>
</gene>
<name>A0A0D0CLU4_9AGAM</name>
<dbReference type="EMBL" id="KN827581">
    <property type="protein sequence ID" value="KIK76268.1"/>
    <property type="molecule type" value="Genomic_DNA"/>
</dbReference>
<protein>
    <submittedName>
        <fullName evidence="1">Uncharacterized protein</fullName>
    </submittedName>
</protein>
<dbReference type="HOGENOM" id="CLU_003703_6_1_1"/>
<dbReference type="InParanoid" id="A0A0D0CLU4"/>
<proteinExistence type="predicted"/>